<dbReference type="Proteomes" id="UP000252139">
    <property type="component" value="Unassembled WGS sequence"/>
</dbReference>
<accession>A0A367IP72</accession>
<organism evidence="1 2">
    <name type="scientific">Rhizopus azygosporus</name>
    <name type="common">Rhizopus microsporus var. azygosporus</name>
    <dbReference type="NCBI Taxonomy" id="86630"/>
    <lineage>
        <taxon>Eukaryota</taxon>
        <taxon>Fungi</taxon>
        <taxon>Fungi incertae sedis</taxon>
        <taxon>Mucoromycota</taxon>
        <taxon>Mucoromycotina</taxon>
        <taxon>Mucoromycetes</taxon>
        <taxon>Mucorales</taxon>
        <taxon>Mucorineae</taxon>
        <taxon>Rhizopodaceae</taxon>
        <taxon>Rhizopus</taxon>
    </lineage>
</organism>
<feature type="non-terminal residue" evidence="1">
    <location>
        <position position="1"/>
    </location>
</feature>
<comment type="caution">
    <text evidence="1">The sequence shown here is derived from an EMBL/GenBank/DDBJ whole genome shotgun (WGS) entry which is preliminary data.</text>
</comment>
<keyword evidence="2" id="KW-1185">Reference proteome</keyword>
<dbReference type="AlphaFoldDB" id="A0A367IP72"/>
<evidence type="ECO:0000313" key="2">
    <source>
        <dbReference type="Proteomes" id="UP000252139"/>
    </source>
</evidence>
<dbReference type="EMBL" id="PJQL01004462">
    <property type="protein sequence ID" value="RCH79494.1"/>
    <property type="molecule type" value="Genomic_DNA"/>
</dbReference>
<reference evidence="1 2" key="1">
    <citation type="journal article" date="2018" name="G3 (Bethesda)">
        <title>Phylogenetic and Phylogenomic Definition of Rhizopus Species.</title>
        <authorList>
            <person name="Gryganskyi A.P."/>
            <person name="Golan J."/>
            <person name="Dolatabadi S."/>
            <person name="Mondo S."/>
            <person name="Robb S."/>
            <person name="Idnurm A."/>
            <person name="Muszewska A."/>
            <person name="Steczkiewicz K."/>
            <person name="Masonjones S."/>
            <person name="Liao H.L."/>
            <person name="Gajdeczka M.T."/>
            <person name="Anike F."/>
            <person name="Vuek A."/>
            <person name="Anishchenko I.M."/>
            <person name="Voigt K."/>
            <person name="de Hoog G.S."/>
            <person name="Smith M.E."/>
            <person name="Heitman J."/>
            <person name="Vilgalys R."/>
            <person name="Stajich J.E."/>
        </authorList>
    </citation>
    <scope>NUCLEOTIDE SEQUENCE [LARGE SCALE GENOMIC DNA]</scope>
    <source>
        <strain evidence="1 2">CBS 357.93</strain>
    </source>
</reference>
<sequence length="80" mass="9172">IIPLNHPRSLMNVVPKSYKFLPTIPVRTKQRGPRLNPVTLKALKRKIRFGSRSFPFGMNAVRATKSLAQFSKPSQLEARW</sequence>
<evidence type="ECO:0000313" key="1">
    <source>
        <dbReference type="EMBL" id="RCH79494.1"/>
    </source>
</evidence>
<name>A0A367IP72_RHIAZ</name>
<protein>
    <submittedName>
        <fullName evidence="1">Uncharacterized protein</fullName>
    </submittedName>
</protein>
<proteinExistence type="predicted"/>
<gene>
    <name evidence="1" type="ORF">CU097_003832</name>
</gene>